<name>A0AA39ZGJ4_9PEZI</name>
<comment type="caution">
    <text evidence="3">The sequence shown here is derived from an EMBL/GenBank/DDBJ whole genome shotgun (WGS) entry which is preliminary data.</text>
</comment>
<evidence type="ECO:0000313" key="4">
    <source>
        <dbReference type="Proteomes" id="UP001174997"/>
    </source>
</evidence>
<organism evidence="3 4">
    <name type="scientific">Cercophora samala</name>
    <dbReference type="NCBI Taxonomy" id="330535"/>
    <lineage>
        <taxon>Eukaryota</taxon>
        <taxon>Fungi</taxon>
        <taxon>Dikarya</taxon>
        <taxon>Ascomycota</taxon>
        <taxon>Pezizomycotina</taxon>
        <taxon>Sordariomycetes</taxon>
        <taxon>Sordariomycetidae</taxon>
        <taxon>Sordariales</taxon>
        <taxon>Lasiosphaeriaceae</taxon>
        <taxon>Cercophora</taxon>
    </lineage>
</organism>
<keyword evidence="2" id="KW-0472">Membrane</keyword>
<protein>
    <submittedName>
        <fullName evidence="3">Uncharacterized protein</fullName>
    </submittedName>
</protein>
<dbReference type="Proteomes" id="UP001174997">
    <property type="component" value="Unassembled WGS sequence"/>
</dbReference>
<keyword evidence="2" id="KW-0812">Transmembrane</keyword>
<evidence type="ECO:0000256" key="1">
    <source>
        <dbReference type="SAM" id="MobiDB-lite"/>
    </source>
</evidence>
<dbReference type="AlphaFoldDB" id="A0AA39ZGJ4"/>
<keyword evidence="4" id="KW-1185">Reference proteome</keyword>
<dbReference type="CDD" id="cd12087">
    <property type="entry name" value="TM_EGFR-like"/>
    <property type="match status" value="1"/>
</dbReference>
<feature type="compositionally biased region" description="Acidic residues" evidence="1">
    <location>
        <begin position="22"/>
        <end position="32"/>
    </location>
</feature>
<keyword evidence="2" id="KW-1133">Transmembrane helix</keyword>
<sequence>MSPIFPPRLLKTTKRDAFGPGFDDDDDVDDDNNNNNPWGDWNEKSYNGPGGPGNGGSDTPILNGDFGGDGERNNIDFDIEDRVNGRDGLAGGQIAAIVVSIVVFFLLVTGLCFWSDRRRKKRQLEEEQRMADGGPKRDVYMKEQGEELSPVSAVSSQAVGGLPPTPGQRLGGQDAPPPYEPTQPGAAHLAADEPAGGNSNWRQSRVGAEEDDIMVTDGMPPDTGRQQDGKENRGLQIGS</sequence>
<reference evidence="3" key="1">
    <citation type="submission" date="2023-06" db="EMBL/GenBank/DDBJ databases">
        <title>Genome-scale phylogeny and comparative genomics of the fungal order Sordariales.</title>
        <authorList>
            <consortium name="Lawrence Berkeley National Laboratory"/>
            <person name="Hensen N."/>
            <person name="Bonometti L."/>
            <person name="Westerberg I."/>
            <person name="Brannstrom I.O."/>
            <person name="Guillou S."/>
            <person name="Cros-Aarteil S."/>
            <person name="Calhoun S."/>
            <person name="Haridas S."/>
            <person name="Kuo A."/>
            <person name="Mondo S."/>
            <person name="Pangilinan J."/>
            <person name="Riley R."/>
            <person name="Labutti K."/>
            <person name="Andreopoulos B."/>
            <person name="Lipzen A."/>
            <person name="Chen C."/>
            <person name="Yanf M."/>
            <person name="Daum C."/>
            <person name="Ng V."/>
            <person name="Clum A."/>
            <person name="Steindorff A."/>
            <person name="Ohm R."/>
            <person name="Martin F."/>
            <person name="Silar P."/>
            <person name="Natvig D."/>
            <person name="Lalanne C."/>
            <person name="Gautier V."/>
            <person name="Ament-Velasquez S.L."/>
            <person name="Kruys A."/>
            <person name="Hutchinson M.I."/>
            <person name="Powell A.J."/>
            <person name="Barry K."/>
            <person name="Miller A.N."/>
            <person name="Grigoriev I.V."/>
            <person name="Debuchy R."/>
            <person name="Gladieux P."/>
            <person name="Thoren M.H."/>
            <person name="Johannesson H."/>
        </authorList>
    </citation>
    <scope>NUCLEOTIDE SEQUENCE</scope>
    <source>
        <strain evidence="3">CBS 307.81</strain>
    </source>
</reference>
<feature type="region of interest" description="Disordered" evidence="1">
    <location>
        <begin position="145"/>
        <end position="239"/>
    </location>
</feature>
<feature type="transmembrane region" description="Helical" evidence="2">
    <location>
        <begin position="94"/>
        <end position="114"/>
    </location>
</feature>
<evidence type="ECO:0000313" key="3">
    <source>
        <dbReference type="EMBL" id="KAK0670279.1"/>
    </source>
</evidence>
<gene>
    <name evidence="3" type="ORF">QBC41DRAFT_318222</name>
</gene>
<proteinExistence type="predicted"/>
<evidence type="ECO:0000256" key="2">
    <source>
        <dbReference type="SAM" id="Phobius"/>
    </source>
</evidence>
<accession>A0AA39ZGJ4</accession>
<feature type="region of interest" description="Disordered" evidence="1">
    <location>
        <begin position="1"/>
        <end position="73"/>
    </location>
</feature>
<dbReference type="EMBL" id="JAULSY010000033">
    <property type="protein sequence ID" value="KAK0670279.1"/>
    <property type="molecule type" value="Genomic_DNA"/>
</dbReference>